<keyword evidence="3" id="KW-1185">Reference proteome</keyword>
<keyword evidence="1" id="KW-1133">Transmembrane helix</keyword>
<evidence type="ECO:0000313" key="2">
    <source>
        <dbReference type="EMBL" id="KAG0152195.1"/>
    </source>
</evidence>
<organism evidence="2 3">
    <name type="scientific">Cronartium quercuum f. sp. fusiforme G11</name>
    <dbReference type="NCBI Taxonomy" id="708437"/>
    <lineage>
        <taxon>Eukaryota</taxon>
        <taxon>Fungi</taxon>
        <taxon>Dikarya</taxon>
        <taxon>Basidiomycota</taxon>
        <taxon>Pucciniomycotina</taxon>
        <taxon>Pucciniomycetes</taxon>
        <taxon>Pucciniales</taxon>
        <taxon>Coleosporiaceae</taxon>
        <taxon>Cronartium</taxon>
    </lineage>
</organism>
<evidence type="ECO:0000256" key="1">
    <source>
        <dbReference type="SAM" id="Phobius"/>
    </source>
</evidence>
<proteinExistence type="predicted"/>
<sequence length="74" mass="8449">MLLSQSKRYNLIHLLRFLGIIFEGWHLSIYLLSGSLIGAGFCHSSLSHPLIQNIHVNDDFMNNLTCIIDLKSHK</sequence>
<dbReference type="AlphaFoldDB" id="A0A9P6NZF0"/>
<protein>
    <submittedName>
        <fullName evidence="2">Uncharacterized protein</fullName>
    </submittedName>
</protein>
<evidence type="ECO:0000313" key="3">
    <source>
        <dbReference type="Proteomes" id="UP000886653"/>
    </source>
</evidence>
<reference evidence="2" key="1">
    <citation type="submission" date="2013-11" db="EMBL/GenBank/DDBJ databases">
        <title>Genome sequence of the fusiform rust pathogen reveals effectors for host alternation and coevolution with pine.</title>
        <authorList>
            <consortium name="DOE Joint Genome Institute"/>
            <person name="Smith K."/>
            <person name="Pendleton A."/>
            <person name="Kubisiak T."/>
            <person name="Anderson C."/>
            <person name="Salamov A."/>
            <person name="Aerts A."/>
            <person name="Riley R."/>
            <person name="Clum A."/>
            <person name="Lindquist E."/>
            <person name="Ence D."/>
            <person name="Campbell M."/>
            <person name="Kronenberg Z."/>
            <person name="Feau N."/>
            <person name="Dhillon B."/>
            <person name="Hamelin R."/>
            <person name="Burleigh J."/>
            <person name="Smith J."/>
            <person name="Yandell M."/>
            <person name="Nelson C."/>
            <person name="Grigoriev I."/>
            <person name="Davis J."/>
        </authorList>
    </citation>
    <scope>NUCLEOTIDE SEQUENCE</scope>
    <source>
        <strain evidence="2">G11</strain>
    </source>
</reference>
<dbReference type="EMBL" id="MU167209">
    <property type="protein sequence ID" value="KAG0152195.1"/>
    <property type="molecule type" value="Genomic_DNA"/>
</dbReference>
<dbReference type="Proteomes" id="UP000886653">
    <property type="component" value="Unassembled WGS sequence"/>
</dbReference>
<feature type="transmembrane region" description="Helical" evidence="1">
    <location>
        <begin position="12"/>
        <end position="32"/>
    </location>
</feature>
<keyword evidence="1" id="KW-0472">Membrane</keyword>
<gene>
    <name evidence="2" type="ORF">CROQUDRAFT_315571</name>
</gene>
<name>A0A9P6NZF0_9BASI</name>
<keyword evidence="1" id="KW-0812">Transmembrane</keyword>
<accession>A0A9P6NZF0</accession>
<comment type="caution">
    <text evidence="2">The sequence shown here is derived from an EMBL/GenBank/DDBJ whole genome shotgun (WGS) entry which is preliminary data.</text>
</comment>